<gene>
    <name evidence="6" type="ORF">GRF29_161g1118859</name>
</gene>
<evidence type="ECO:0000256" key="4">
    <source>
        <dbReference type="SAM" id="MobiDB-lite"/>
    </source>
</evidence>
<feature type="region of interest" description="Disordered" evidence="4">
    <location>
        <begin position="1"/>
        <end position="215"/>
    </location>
</feature>
<dbReference type="InterPro" id="IPR050827">
    <property type="entry name" value="CRP1_MDG1_kinase"/>
</dbReference>
<dbReference type="Gene3D" id="6.20.250.60">
    <property type="match status" value="1"/>
</dbReference>
<feature type="compositionally biased region" description="Low complexity" evidence="4">
    <location>
        <begin position="1"/>
        <end position="13"/>
    </location>
</feature>
<dbReference type="GO" id="GO:0007165">
    <property type="term" value="P:signal transduction"/>
    <property type="evidence" value="ECO:0007669"/>
    <property type="project" value="UniProtKB-ARBA"/>
</dbReference>
<evidence type="ECO:0000256" key="1">
    <source>
        <dbReference type="ARBA" id="ARBA00004496"/>
    </source>
</evidence>
<reference evidence="6 7" key="1">
    <citation type="submission" date="2021-02" db="EMBL/GenBank/DDBJ databases">
        <title>Genome assembly of Pseudopithomyces chartarum.</title>
        <authorList>
            <person name="Jauregui R."/>
            <person name="Singh J."/>
            <person name="Voisey C."/>
        </authorList>
    </citation>
    <scope>NUCLEOTIDE SEQUENCE [LARGE SCALE GENOMIC DNA]</scope>
    <source>
        <strain evidence="6 7">AGR01</strain>
    </source>
</reference>
<dbReference type="InterPro" id="IPR037256">
    <property type="entry name" value="ASC_dom_sf"/>
</dbReference>
<feature type="compositionally biased region" description="Polar residues" evidence="4">
    <location>
        <begin position="97"/>
        <end position="107"/>
    </location>
</feature>
<evidence type="ECO:0000256" key="2">
    <source>
        <dbReference type="ARBA" id="ARBA00010926"/>
    </source>
</evidence>
<dbReference type="Pfam" id="PF04739">
    <property type="entry name" value="AMPKBI"/>
    <property type="match status" value="1"/>
</dbReference>
<evidence type="ECO:0000313" key="7">
    <source>
        <dbReference type="Proteomes" id="UP001280581"/>
    </source>
</evidence>
<name>A0AAN6REJ2_9PLEO</name>
<feature type="region of interest" description="Disordered" evidence="4">
    <location>
        <begin position="374"/>
        <end position="429"/>
    </location>
</feature>
<evidence type="ECO:0000313" key="6">
    <source>
        <dbReference type="EMBL" id="KAK3202430.1"/>
    </source>
</evidence>
<dbReference type="AlphaFoldDB" id="A0AAN6REJ2"/>
<comment type="subcellular location">
    <subcellularLocation>
        <location evidence="1">Cytoplasm</location>
    </subcellularLocation>
</comment>
<dbReference type="GO" id="GO:0031588">
    <property type="term" value="C:nucleotide-activated protein kinase complex"/>
    <property type="evidence" value="ECO:0007669"/>
    <property type="project" value="TreeGrafter"/>
</dbReference>
<dbReference type="PANTHER" id="PTHR10343:SF84">
    <property type="entry name" value="5'-AMP-ACTIVATED PROTEIN KINASE SUBUNIT BETA-1"/>
    <property type="match status" value="1"/>
</dbReference>
<feature type="compositionally biased region" description="Basic residues" evidence="4">
    <location>
        <begin position="133"/>
        <end position="145"/>
    </location>
</feature>
<dbReference type="EMBL" id="WVTA01000014">
    <property type="protein sequence ID" value="KAK3202430.1"/>
    <property type="molecule type" value="Genomic_DNA"/>
</dbReference>
<dbReference type="PANTHER" id="PTHR10343">
    <property type="entry name" value="5'-AMP-ACTIVATED PROTEIN KINASE , BETA SUBUNIT"/>
    <property type="match status" value="1"/>
</dbReference>
<organism evidence="6 7">
    <name type="scientific">Pseudopithomyces chartarum</name>
    <dbReference type="NCBI Taxonomy" id="1892770"/>
    <lineage>
        <taxon>Eukaryota</taxon>
        <taxon>Fungi</taxon>
        <taxon>Dikarya</taxon>
        <taxon>Ascomycota</taxon>
        <taxon>Pezizomycotina</taxon>
        <taxon>Dothideomycetes</taxon>
        <taxon>Pleosporomycetidae</taxon>
        <taxon>Pleosporales</taxon>
        <taxon>Massarineae</taxon>
        <taxon>Didymosphaeriaceae</taxon>
        <taxon>Pseudopithomyces</taxon>
    </lineage>
</organism>
<keyword evidence="7" id="KW-1185">Reference proteome</keyword>
<dbReference type="SMART" id="SM01010">
    <property type="entry name" value="AMPKBI"/>
    <property type="match status" value="1"/>
</dbReference>
<dbReference type="CDD" id="cd02859">
    <property type="entry name" value="E_set_AMPKbeta_like_N"/>
    <property type="match status" value="1"/>
</dbReference>
<dbReference type="Pfam" id="PF16561">
    <property type="entry name" value="AMPK1_CBM"/>
    <property type="match status" value="1"/>
</dbReference>
<keyword evidence="3" id="KW-0963">Cytoplasm</keyword>
<evidence type="ECO:0000259" key="5">
    <source>
        <dbReference type="SMART" id="SM01010"/>
    </source>
</evidence>
<dbReference type="Gene3D" id="2.60.40.10">
    <property type="entry name" value="Immunoglobulins"/>
    <property type="match status" value="1"/>
</dbReference>
<dbReference type="FunFam" id="2.60.40.10:FF:000562">
    <property type="entry name" value="Snf1 kinase complex beta-subunit Gal83"/>
    <property type="match status" value="1"/>
</dbReference>
<feature type="compositionally biased region" description="Basic and acidic residues" evidence="4">
    <location>
        <begin position="146"/>
        <end position="163"/>
    </location>
</feature>
<feature type="compositionally biased region" description="Polar residues" evidence="4">
    <location>
        <begin position="117"/>
        <end position="131"/>
    </location>
</feature>
<dbReference type="SUPFAM" id="SSF81296">
    <property type="entry name" value="E set domains"/>
    <property type="match status" value="1"/>
</dbReference>
<feature type="compositionally biased region" description="Polar residues" evidence="4">
    <location>
        <begin position="14"/>
        <end position="27"/>
    </location>
</feature>
<dbReference type="GO" id="GO:0005634">
    <property type="term" value="C:nucleus"/>
    <property type="evidence" value="ECO:0007669"/>
    <property type="project" value="TreeGrafter"/>
</dbReference>
<dbReference type="InterPro" id="IPR013783">
    <property type="entry name" value="Ig-like_fold"/>
</dbReference>
<dbReference type="InterPro" id="IPR014756">
    <property type="entry name" value="Ig_E-set"/>
</dbReference>
<proteinExistence type="inferred from homology"/>
<feature type="compositionally biased region" description="Low complexity" evidence="4">
    <location>
        <begin position="75"/>
        <end position="90"/>
    </location>
</feature>
<sequence length="533" mass="59090">MGNQPSSSSQPSSRAGSNPQSPVASVTSSHAQAHHHHDRSQQQQQQQQQPAQQYNPRRRESIQALSNVFDRKAAEPLASLESASGASLTARPRSRGRSQTISTTGQVADTLRAAQDNFKSASQEKMGNEQSRPNKHHQLHHHHSLRDHTPPKPKHPPDERFASEKPLPSSITRPLPVPQPNREEHRPVPDDPPSLEPQDASFIVPSSHYSRPPRLPLPIEEEPVGPGSPIISPADITSPINHDEIEGALPRRTSMLSDRTQDDDDLADEFKRPQDQVTVPTLIEWEGPGERVYVTGTFAGWERKFKLHQNGPSNKKDVLSAYVHITPGTHHLMFIVDNDMRTSDKLPTAVDYTNILVNYLEVSCDDIPKTEADAKDELNKSEAAPAPVEDQQPHPPQVQPATPELAPVKKPVPEPKPKVPPPAPKKYHQSIPRYLSDLDAPEDSRRFARANAAGSNLPTPPTLPMFLSKSILNGTTPMKDDSSVLIMPNHTVLNHLATSSIKDNILATSATTRYKQKFLTTIMYKPRTEEPDY</sequence>
<dbReference type="GO" id="GO:0005737">
    <property type="term" value="C:cytoplasm"/>
    <property type="evidence" value="ECO:0007669"/>
    <property type="project" value="UniProtKB-SubCell"/>
</dbReference>
<feature type="domain" description="Association with the SNF1 complex (ASC)" evidence="5">
    <location>
        <begin position="420"/>
        <end position="527"/>
    </location>
</feature>
<dbReference type="InterPro" id="IPR032640">
    <property type="entry name" value="AMPK1_CBM"/>
</dbReference>
<comment type="similarity">
    <text evidence="2">Belongs to the 5'-AMP-activated protein kinase beta subunit family.</text>
</comment>
<accession>A0AAN6REJ2</accession>
<protein>
    <recommendedName>
        <fullName evidence="5">Association with the SNF1 complex (ASC) domain-containing protein</fullName>
    </recommendedName>
</protein>
<evidence type="ECO:0000256" key="3">
    <source>
        <dbReference type="ARBA" id="ARBA00022490"/>
    </source>
</evidence>
<comment type="caution">
    <text evidence="6">The sequence shown here is derived from an EMBL/GenBank/DDBJ whole genome shotgun (WGS) entry which is preliminary data.</text>
</comment>
<dbReference type="InterPro" id="IPR006828">
    <property type="entry name" value="ASC_dom"/>
</dbReference>
<dbReference type="Proteomes" id="UP001280581">
    <property type="component" value="Unassembled WGS sequence"/>
</dbReference>
<feature type="compositionally biased region" description="Low complexity" evidence="4">
    <location>
        <begin position="41"/>
        <end position="53"/>
    </location>
</feature>
<dbReference type="GO" id="GO:0019901">
    <property type="term" value="F:protein kinase binding"/>
    <property type="evidence" value="ECO:0007669"/>
    <property type="project" value="TreeGrafter"/>
</dbReference>
<dbReference type="SUPFAM" id="SSF160219">
    <property type="entry name" value="AMPKBI-like"/>
    <property type="match status" value="1"/>
</dbReference>